<comment type="similarity">
    <text evidence="1">Belongs to the bacterial solute-binding protein ModA family.</text>
</comment>
<reference evidence="4 5" key="1">
    <citation type="submission" date="2020-10" db="EMBL/GenBank/DDBJ databases">
        <title>Genomic diversity and antimicrobial resistance of Haemophilus colonising the airways of young children with cystic fibrosis.</title>
        <authorList>
            <person name="Watts S.C."/>
            <person name="Judd L.M."/>
            <person name="Carzino R."/>
            <person name="Ranganathan S."/>
            <person name="Holt K.E."/>
        </authorList>
    </citation>
    <scope>NUCLEOTIDE SEQUENCE [LARGE SCALE GENOMIC DNA]</scope>
    <source>
        <strain evidence="4 5">M1C137_2</strain>
    </source>
</reference>
<proteinExistence type="inferred from homology"/>
<dbReference type="PANTHER" id="PTHR30632:SF0">
    <property type="entry name" value="SULFATE-BINDING PROTEIN"/>
    <property type="match status" value="1"/>
</dbReference>
<evidence type="ECO:0000256" key="3">
    <source>
        <dbReference type="ARBA" id="ARBA00022729"/>
    </source>
</evidence>
<dbReference type="PANTHER" id="PTHR30632">
    <property type="entry name" value="MOLYBDATE-BINDING PERIPLASMIC PROTEIN"/>
    <property type="match status" value="1"/>
</dbReference>
<keyword evidence="3" id="KW-0732">Signal</keyword>
<dbReference type="Pfam" id="PF13531">
    <property type="entry name" value="SBP_bac_11"/>
    <property type="match status" value="1"/>
</dbReference>
<dbReference type="GO" id="GO:0030973">
    <property type="term" value="F:molybdate ion binding"/>
    <property type="evidence" value="ECO:0007669"/>
    <property type="project" value="TreeGrafter"/>
</dbReference>
<dbReference type="NCBIfam" id="TIGR01256">
    <property type="entry name" value="modA"/>
    <property type="match status" value="1"/>
</dbReference>
<accession>A0A7M1NW15</accession>
<dbReference type="EMBL" id="CP063120">
    <property type="protein sequence ID" value="QOR17132.1"/>
    <property type="molecule type" value="Genomic_DNA"/>
</dbReference>
<evidence type="ECO:0000313" key="4">
    <source>
        <dbReference type="EMBL" id="QOR17132.1"/>
    </source>
</evidence>
<dbReference type="InterPro" id="IPR050682">
    <property type="entry name" value="ModA/WtpA"/>
</dbReference>
<dbReference type="RefSeq" id="WP_197543499.1">
    <property type="nucleotide sequence ID" value="NZ_CP063120.1"/>
</dbReference>
<gene>
    <name evidence="4" type="primary">modA</name>
    <name evidence="4" type="ORF">INP94_09770</name>
</gene>
<keyword evidence="2" id="KW-0479">Metal-binding</keyword>
<dbReference type="Gene3D" id="3.40.190.10">
    <property type="entry name" value="Periplasmic binding protein-like II"/>
    <property type="match status" value="2"/>
</dbReference>
<evidence type="ECO:0000256" key="2">
    <source>
        <dbReference type="ARBA" id="ARBA00022723"/>
    </source>
</evidence>
<dbReference type="Proteomes" id="UP000595009">
    <property type="component" value="Chromosome"/>
</dbReference>
<sequence>MNKLAIYSAGSFRYALLELARAFKQRNGVEIECVFGPAGLLKTRIMQGALADLFISANSENVSALGSRVFQQQVLTYNQLMLTTKNKPEFQRDTLELLLDDQYRLATSTPICDPCGDYTWQLFDLIEKDYPEQGKRLKSKALKLVGGTENQVVIPPGEMAAHYLLKNDYADMMLGYAHYQTRLENEGMLCHVLPSKYNIRAEYVLAMLNDAELTQRFYQFLLSEYAQDIIRKNGFKSD</sequence>
<name>A0A7M1NW15_HAEPA</name>
<evidence type="ECO:0000313" key="5">
    <source>
        <dbReference type="Proteomes" id="UP000595009"/>
    </source>
</evidence>
<dbReference type="GO" id="GO:0015689">
    <property type="term" value="P:molybdate ion transport"/>
    <property type="evidence" value="ECO:0007669"/>
    <property type="project" value="InterPro"/>
</dbReference>
<dbReference type="AlphaFoldDB" id="A0A7M1NW15"/>
<dbReference type="InterPro" id="IPR005950">
    <property type="entry name" value="ModA"/>
</dbReference>
<dbReference type="GO" id="GO:0046872">
    <property type="term" value="F:metal ion binding"/>
    <property type="evidence" value="ECO:0007669"/>
    <property type="project" value="UniProtKB-KW"/>
</dbReference>
<organism evidence="4 5">
    <name type="scientific">Haemophilus parainfluenzae</name>
    <dbReference type="NCBI Taxonomy" id="729"/>
    <lineage>
        <taxon>Bacteria</taxon>
        <taxon>Pseudomonadati</taxon>
        <taxon>Pseudomonadota</taxon>
        <taxon>Gammaproteobacteria</taxon>
        <taxon>Pasteurellales</taxon>
        <taxon>Pasteurellaceae</taxon>
        <taxon>Haemophilus</taxon>
    </lineage>
</organism>
<dbReference type="SUPFAM" id="SSF53850">
    <property type="entry name" value="Periplasmic binding protein-like II"/>
    <property type="match status" value="1"/>
</dbReference>
<protein>
    <submittedName>
        <fullName evidence="4">Molybdate ABC transporter substrate-binding protein</fullName>
    </submittedName>
</protein>
<evidence type="ECO:0000256" key="1">
    <source>
        <dbReference type="ARBA" id="ARBA00009175"/>
    </source>
</evidence>